<dbReference type="OrthoDB" id="8912324at2"/>
<dbReference type="GeneID" id="34235478"/>
<dbReference type="KEGG" id="aaa:Acav_0467"/>
<organism evidence="1 2">
    <name type="scientific">Paracidovorax avenae (strain ATCC 19860 / DSM 7227 / CCUG 15838 / JCM 20985 / LMG 2117 / NCPPB 1011)</name>
    <name type="common">Acidovorax avenae</name>
    <dbReference type="NCBI Taxonomy" id="643561"/>
    <lineage>
        <taxon>Bacteria</taxon>
        <taxon>Pseudomonadati</taxon>
        <taxon>Pseudomonadota</taxon>
        <taxon>Betaproteobacteria</taxon>
        <taxon>Burkholderiales</taxon>
        <taxon>Comamonadaceae</taxon>
        <taxon>Paracidovorax</taxon>
    </lineage>
</organism>
<evidence type="ECO:0008006" key="3">
    <source>
        <dbReference type="Google" id="ProtNLM"/>
    </source>
</evidence>
<dbReference type="InterPro" id="IPR032720">
    <property type="entry name" value="Cys_rich_CWC"/>
</dbReference>
<proteinExistence type="predicted"/>
<dbReference type="Pfam" id="PF14375">
    <property type="entry name" value="Cys_rich_CWC"/>
    <property type="match status" value="1"/>
</dbReference>
<protein>
    <recommendedName>
        <fullName evidence="3">DNA or RNA helicase of superfamily II</fullName>
    </recommendedName>
</protein>
<dbReference type="Proteomes" id="UP000002482">
    <property type="component" value="Chromosome"/>
</dbReference>
<dbReference type="RefSeq" id="WP_013592960.1">
    <property type="nucleotide sequence ID" value="NC_015138.1"/>
</dbReference>
<reference evidence="1" key="1">
    <citation type="submission" date="2011-02" db="EMBL/GenBank/DDBJ databases">
        <title>Complete sequence of Acidovorax avenae subsp. avenae ATCC 19860.</title>
        <authorList>
            <consortium name="US DOE Joint Genome Institute"/>
            <person name="Lucas S."/>
            <person name="Copeland A."/>
            <person name="Lapidus A."/>
            <person name="Cheng J.-F."/>
            <person name="Goodwin L."/>
            <person name="Pitluck S."/>
            <person name="Chertkov O."/>
            <person name="Held B."/>
            <person name="Detter J.C."/>
            <person name="Han C."/>
            <person name="Tapia R."/>
            <person name="Land M."/>
            <person name="Hauser L."/>
            <person name="Kyrpides N."/>
            <person name="Ivanova N."/>
            <person name="Ovchinnikova G."/>
            <person name="Pagani I."/>
            <person name="Gordon S."/>
            <person name="Woyke T."/>
        </authorList>
    </citation>
    <scope>NUCLEOTIDE SEQUENCE</scope>
    <source>
        <strain evidence="1">ATCC 19860</strain>
    </source>
</reference>
<dbReference type="EMBL" id="CP002521">
    <property type="protein sequence ID" value="ADX44390.1"/>
    <property type="molecule type" value="Genomic_DNA"/>
</dbReference>
<dbReference type="HOGENOM" id="CLU_141656_1_1_4"/>
<accession>F0Q591</accession>
<evidence type="ECO:0000313" key="1">
    <source>
        <dbReference type="EMBL" id="ADX44390.1"/>
    </source>
</evidence>
<dbReference type="AlphaFoldDB" id="F0Q591"/>
<evidence type="ECO:0000313" key="2">
    <source>
        <dbReference type="Proteomes" id="UP000002482"/>
    </source>
</evidence>
<gene>
    <name evidence="1" type="ordered locus">Acav_0467</name>
</gene>
<sequence length="79" mass="7869">MPDAALLPDPGRCPLCGQSNQCAIEAGQPADSCWCMDTLVKPAALAAVPEAARGMACLCPRCAAGAGTSPDTAVAMPPI</sequence>
<keyword evidence="2" id="KW-1185">Reference proteome</keyword>
<name>F0Q591_PARA1</name>